<reference evidence="2" key="1">
    <citation type="submission" date="2023-10" db="EMBL/GenBank/DDBJ databases">
        <authorList>
            <person name="Chen Y."/>
            <person name="Shah S."/>
            <person name="Dougan E. K."/>
            <person name="Thang M."/>
            <person name="Chan C."/>
        </authorList>
    </citation>
    <scope>NUCLEOTIDE SEQUENCE [LARGE SCALE GENOMIC DNA]</scope>
</reference>
<dbReference type="Proteomes" id="UP001189429">
    <property type="component" value="Unassembled WGS sequence"/>
</dbReference>
<proteinExistence type="predicted"/>
<feature type="region of interest" description="Disordered" evidence="1">
    <location>
        <begin position="59"/>
        <end position="94"/>
    </location>
</feature>
<sequence length="94" mass="10697">VVNFHSTFPSGIRERLHDVLVEEYSLTTKQLRRLTKSTTQSVNGPRLTQSELYEMEQHEKTRLRQHHADHASDTSHLLAPSLVPVEADIGKPAK</sequence>
<organism evidence="2 3">
    <name type="scientific">Prorocentrum cordatum</name>
    <dbReference type="NCBI Taxonomy" id="2364126"/>
    <lineage>
        <taxon>Eukaryota</taxon>
        <taxon>Sar</taxon>
        <taxon>Alveolata</taxon>
        <taxon>Dinophyceae</taxon>
        <taxon>Prorocentrales</taxon>
        <taxon>Prorocentraceae</taxon>
        <taxon>Prorocentrum</taxon>
    </lineage>
</organism>
<feature type="non-terminal residue" evidence="2">
    <location>
        <position position="1"/>
    </location>
</feature>
<name>A0ABN9PPC7_9DINO</name>
<dbReference type="EMBL" id="CAUYUJ010001231">
    <property type="protein sequence ID" value="CAK0794953.1"/>
    <property type="molecule type" value="Genomic_DNA"/>
</dbReference>
<protein>
    <submittedName>
        <fullName evidence="2">Uncharacterized protein</fullName>
    </submittedName>
</protein>
<comment type="caution">
    <text evidence="2">The sequence shown here is derived from an EMBL/GenBank/DDBJ whole genome shotgun (WGS) entry which is preliminary data.</text>
</comment>
<accession>A0ABN9PPC7</accession>
<feature type="compositionally biased region" description="Basic and acidic residues" evidence="1">
    <location>
        <begin position="59"/>
        <end position="73"/>
    </location>
</feature>
<keyword evidence="3" id="KW-1185">Reference proteome</keyword>
<evidence type="ECO:0000313" key="2">
    <source>
        <dbReference type="EMBL" id="CAK0794953.1"/>
    </source>
</evidence>
<gene>
    <name evidence="2" type="ORF">PCOR1329_LOCUS4770</name>
</gene>
<evidence type="ECO:0000313" key="3">
    <source>
        <dbReference type="Proteomes" id="UP001189429"/>
    </source>
</evidence>
<evidence type="ECO:0000256" key="1">
    <source>
        <dbReference type="SAM" id="MobiDB-lite"/>
    </source>
</evidence>